<comment type="caution">
    <text evidence="1">The sequence shown here is derived from an EMBL/GenBank/DDBJ whole genome shotgun (WGS) entry which is preliminary data.</text>
</comment>
<keyword evidence="2" id="KW-1185">Reference proteome</keyword>
<gene>
    <name evidence="1" type="ORF">H7R39_00615</name>
</gene>
<organism evidence="1 2">
    <name type="scientific">Campylobacter massiliensis</name>
    <dbReference type="NCBI Taxonomy" id="2762557"/>
    <lineage>
        <taxon>Bacteria</taxon>
        <taxon>Pseudomonadati</taxon>
        <taxon>Campylobacterota</taxon>
        <taxon>Epsilonproteobacteria</taxon>
        <taxon>Campylobacterales</taxon>
        <taxon>Campylobacteraceae</taxon>
        <taxon>Campylobacter</taxon>
    </lineage>
</organism>
<protein>
    <submittedName>
        <fullName evidence="1">Uncharacterized protein</fullName>
    </submittedName>
</protein>
<proteinExistence type="predicted"/>
<dbReference type="Proteomes" id="UP000552683">
    <property type="component" value="Unassembled WGS sequence"/>
</dbReference>
<accession>A0A842J9I4</accession>
<dbReference type="AlphaFoldDB" id="A0A842J9I4"/>
<dbReference type="RefSeq" id="WP_185897514.1">
    <property type="nucleotide sequence ID" value="NZ_JACLZK010000001.1"/>
</dbReference>
<evidence type="ECO:0000313" key="2">
    <source>
        <dbReference type="Proteomes" id="UP000552683"/>
    </source>
</evidence>
<dbReference type="EMBL" id="JACLZK010000001">
    <property type="protein sequence ID" value="MBC2881794.1"/>
    <property type="molecule type" value="Genomic_DNA"/>
</dbReference>
<evidence type="ECO:0000313" key="1">
    <source>
        <dbReference type="EMBL" id="MBC2881794.1"/>
    </source>
</evidence>
<reference evidence="1 2" key="1">
    <citation type="submission" date="2020-08" db="EMBL/GenBank/DDBJ databases">
        <title>Complete genome and description of Campylobacter massiliensis Marseille-Q3452 sp. nov.</title>
        <authorList>
            <person name="Antezack A."/>
        </authorList>
    </citation>
    <scope>NUCLEOTIDE SEQUENCE [LARGE SCALE GENOMIC DNA]</scope>
    <source>
        <strain evidence="1 2">Marseille-Q3452</strain>
    </source>
</reference>
<sequence length="87" mass="9624">MLPDVSAVTAAREKRRKFALRETKKAQARAHAAGRVNLSQARGAYPPCKFDGFGSARRLVKFALKFSSNLRLINLTEPWRVLVGAAL</sequence>
<name>A0A842J9I4_9BACT</name>